<dbReference type="AlphaFoldDB" id="A0A9Q0DNA9"/>
<comment type="caution">
    <text evidence="2">The sequence shown here is derived from an EMBL/GenBank/DDBJ whole genome shotgun (WGS) entry which is preliminary data.</text>
</comment>
<dbReference type="Proteomes" id="UP001148018">
    <property type="component" value="Unassembled WGS sequence"/>
</dbReference>
<proteinExistence type="predicted"/>
<evidence type="ECO:0000313" key="2">
    <source>
        <dbReference type="EMBL" id="KAJ3591870.1"/>
    </source>
</evidence>
<keyword evidence="3" id="KW-1185">Reference proteome</keyword>
<dbReference type="EMBL" id="JANIIK010000113">
    <property type="protein sequence ID" value="KAJ3591870.1"/>
    <property type="molecule type" value="Genomic_DNA"/>
</dbReference>
<evidence type="ECO:0000256" key="1">
    <source>
        <dbReference type="SAM" id="Phobius"/>
    </source>
</evidence>
<keyword evidence="1" id="KW-0472">Membrane</keyword>
<evidence type="ECO:0000313" key="3">
    <source>
        <dbReference type="Proteomes" id="UP001148018"/>
    </source>
</evidence>
<keyword evidence="1" id="KW-1133">Transmembrane helix</keyword>
<reference evidence="2" key="1">
    <citation type="submission" date="2022-07" db="EMBL/GenBank/DDBJ databases">
        <title>Chromosome-level genome of Muraenolepis orangiensis.</title>
        <authorList>
            <person name="Kim J."/>
        </authorList>
    </citation>
    <scope>NUCLEOTIDE SEQUENCE</scope>
    <source>
        <strain evidence="2">KU_S4_2022</strain>
        <tissue evidence="2">Muscle</tissue>
    </source>
</reference>
<accession>A0A9Q0DNA9</accession>
<sequence length="160" mass="18153">MWRLSDPTAMAALSQLYHFSLLTIQRKIDQLPNPLREQALRAEHKCSVAVGFDVSPRTHSQRRGNSRYSIAAAEVLIFFFKYLPICFFFSLPVFCRYGGSVRYLRKRVGEPLYGASQRGRVTQSNYPPLENRTVVHAQRENLGWSAEPIGTLSFADGRGA</sequence>
<gene>
    <name evidence="2" type="ORF">NHX12_007001</name>
</gene>
<organism evidence="2 3">
    <name type="scientific">Muraenolepis orangiensis</name>
    <name type="common">Patagonian moray cod</name>
    <dbReference type="NCBI Taxonomy" id="630683"/>
    <lineage>
        <taxon>Eukaryota</taxon>
        <taxon>Metazoa</taxon>
        <taxon>Chordata</taxon>
        <taxon>Craniata</taxon>
        <taxon>Vertebrata</taxon>
        <taxon>Euteleostomi</taxon>
        <taxon>Actinopterygii</taxon>
        <taxon>Neopterygii</taxon>
        <taxon>Teleostei</taxon>
        <taxon>Neoteleostei</taxon>
        <taxon>Acanthomorphata</taxon>
        <taxon>Zeiogadaria</taxon>
        <taxon>Gadariae</taxon>
        <taxon>Gadiformes</taxon>
        <taxon>Muraenolepidoidei</taxon>
        <taxon>Muraenolepididae</taxon>
        <taxon>Muraenolepis</taxon>
    </lineage>
</organism>
<protein>
    <submittedName>
        <fullName evidence="2">Uncharacterized protein</fullName>
    </submittedName>
</protein>
<name>A0A9Q0DNA9_9TELE</name>
<feature type="transmembrane region" description="Helical" evidence="1">
    <location>
        <begin position="75"/>
        <end position="97"/>
    </location>
</feature>
<keyword evidence="1" id="KW-0812">Transmembrane</keyword>